<dbReference type="InterPro" id="IPR010827">
    <property type="entry name" value="BamA/TamA_POTRA"/>
</dbReference>
<dbReference type="GO" id="GO:0019867">
    <property type="term" value="C:outer membrane"/>
    <property type="evidence" value="ECO:0007669"/>
    <property type="project" value="InterPro"/>
</dbReference>
<reference evidence="2 3" key="1">
    <citation type="submission" date="2017-08" db="EMBL/GenBank/DDBJ databases">
        <title>The whole genome shortgun sequences of strain Leeuwenhoekiella nanhaiensis G18 from the South China Sea.</title>
        <authorList>
            <person name="Liu Q."/>
        </authorList>
    </citation>
    <scope>NUCLEOTIDE SEQUENCE [LARGE SCALE GENOMIC DNA]</scope>
    <source>
        <strain evidence="2 3">G18</strain>
    </source>
</reference>
<gene>
    <name evidence="2" type="ORF">CJ305_09115</name>
</gene>
<evidence type="ECO:0000313" key="2">
    <source>
        <dbReference type="EMBL" id="PHQ29470.1"/>
    </source>
</evidence>
<proteinExistence type="predicted"/>
<dbReference type="Pfam" id="PF07244">
    <property type="entry name" value="POTRA"/>
    <property type="match status" value="1"/>
</dbReference>
<dbReference type="EMBL" id="NQXA01000004">
    <property type="protein sequence ID" value="PHQ29470.1"/>
    <property type="molecule type" value="Genomic_DNA"/>
</dbReference>
<feature type="domain" description="POTRA" evidence="1">
    <location>
        <begin position="178"/>
        <end position="241"/>
    </location>
</feature>
<dbReference type="AlphaFoldDB" id="A0A2G1VS83"/>
<comment type="caution">
    <text evidence="2">The sequence shown here is derived from an EMBL/GenBank/DDBJ whole genome shotgun (WGS) entry which is preliminary data.</text>
</comment>
<name>A0A2G1VS83_9FLAO</name>
<evidence type="ECO:0000313" key="3">
    <source>
        <dbReference type="Proteomes" id="UP000229433"/>
    </source>
</evidence>
<keyword evidence="3" id="KW-1185">Reference proteome</keyword>
<dbReference type="Proteomes" id="UP000229433">
    <property type="component" value="Unassembled WGS sequence"/>
</dbReference>
<protein>
    <recommendedName>
        <fullName evidence="1">POTRA domain-containing protein</fullName>
    </recommendedName>
</protein>
<dbReference type="Gene3D" id="2.40.160.50">
    <property type="entry name" value="membrane protein fhac: a member of the omp85/tpsb transporter family"/>
    <property type="match status" value="1"/>
</dbReference>
<sequence length="561" mass="64514">MTHRALAIFLVIFVSIQGIGSAQRLRLEVETNNQPDDSIAEIYLPQREYKSRQDIKNALDKFRELLYQAGYLQSTIQNTTQIDSIYKVKFFSGKRVKLLKLKHNTQHIPEYAKVLKLNSDSTYIYIRPEELQYTLEAFVNIDLRKGRPFSSYALKHINLFQDTAFAELTVSNNQTQKLNTIVIKGYEKFPKSFLKHFAKLRTNTLYSEEKVTQSTTYLNELNFIKQIKQPDILFKNDSTTLYLYLEKEGSNQFEGFLGFANKENTNGLRINGYLNLKLNNTLNYGEELQIQFRGNGDDQQQLDASLRMPYIFKSPLSITPSLKLFRQDSSFSNSQTQLKIDYTWSPKFLVNTQLGQLKSNRLEAGPLAPIENFTKTILSTGFELTGDNSTKAPFEYNYLSFDGGYAIRKIGTQATSQQQFLLNSESSYTFDLNTKHKFYLKNTTSYISPKRLLENELHRFGGMQTIRGYKENNFYASFFSTLQTEYRFKPQNNIIINSVLDAAYYENSISQQSELFFGVGLGGSILTQAGWLRINIAAPVSQNNSFETSNTVLHISLLNNF</sequence>
<organism evidence="2 3">
    <name type="scientific">Leeuwenhoekiella nanhaiensis</name>
    <dbReference type="NCBI Taxonomy" id="1655491"/>
    <lineage>
        <taxon>Bacteria</taxon>
        <taxon>Pseudomonadati</taxon>
        <taxon>Bacteroidota</taxon>
        <taxon>Flavobacteriia</taxon>
        <taxon>Flavobacteriales</taxon>
        <taxon>Flavobacteriaceae</taxon>
        <taxon>Leeuwenhoekiella</taxon>
    </lineage>
</organism>
<accession>A0A2G1VS83</accession>
<evidence type="ECO:0000259" key="1">
    <source>
        <dbReference type="Pfam" id="PF07244"/>
    </source>
</evidence>